<sequence length="409" mass="45316">METYNRPITPPDNDRLKDSTLPEVQPLQKKQEQVLPLTDSVPTHVNTSNPFAAENNALHGSSQPPPTAYDSRRRGSQPPPGYTQGAAFPFEKSSLGFSPTSATTARGSEELSQPQTLSASLQEPLISSKQEIPSAPPRQEATRSSVDASHVQDHIGTRENPKVVHQDTSARYGSSQRNDTTHRIETETLNILQWKNPMRSGAVLAMIVGSILLTRWYSLLQMGAMALSLSIGINLIYVHFMLQGQKVLSQDHVNHPYRDVINNEKATAIDRQSVRHFTNMFIEVAETVIRGLTRIVFIDDTKTSLKWLAMSFFVWKVSAHMSAINLILMVTLSAFTFPRLYISNKDLVDAHLQKGQNLVQHGINRAQEAARDGIQDTYAKARSMAAKSGTTGTDAKNTMNKSSITVKQD</sequence>
<dbReference type="Proteomes" id="UP000716291">
    <property type="component" value="Unassembled WGS sequence"/>
</dbReference>
<evidence type="ECO:0000256" key="2">
    <source>
        <dbReference type="ARBA" id="ARBA00022692"/>
    </source>
</evidence>
<dbReference type="Pfam" id="PF02453">
    <property type="entry name" value="Reticulon"/>
    <property type="match status" value="1"/>
</dbReference>
<dbReference type="EMBL" id="JAANQT010000270">
    <property type="protein sequence ID" value="KAG1312538.1"/>
    <property type="molecule type" value="Genomic_DNA"/>
</dbReference>
<dbReference type="InterPro" id="IPR003388">
    <property type="entry name" value="Reticulon"/>
</dbReference>
<evidence type="ECO:0000256" key="3">
    <source>
        <dbReference type="ARBA" id="ARBA00022824"/>
    </source>
</evidence>
<keyword evidence="2 6" id="KW-0812">Transmembrane</keyword>
<evidence type="ECO:0000259" key="8">
    <source>
        <dbReference type="PROSITE" id="PS50845"/>
    </source>
</evidence>
<evidence type="ECO:0000256" key="4">
    <source>
        <dbReference type="ARBA" id="ARBA00022989"/>
    </source>
</evidence>
<dbReference type="OrthoDB" id="567788at2759"/>
<feature type="compositionally biased region" description="Polar residues" evidence="7">
    <location>
        <begin position="388"/>
        <end position="409"/>
    </location>
</feature>
<name>A0A9P6XFC0_RHIOR</name>
<feature type="region of interest" description="Disordered" evidence="7">
    <location>
        <begin position="385"/>
        <end position="409"/>
    </location>
</feature>
<comment type="caution">
    <text evidence="9">The sequence shown here is derived from an EMBL/GenBank/DDBJ whole genome shotgun (WGS) entry which is preliminary data.</text>
</comment>
<dbReference type="GO" id="GO:0005789">
    <property type="term" value="C:endoplasmic reticulum membrane"/>
    <property type="evidence" value="ECO:0007669"/>
    <property type="project" value="UniProtKB-SubCell"/>
</dbReference>
<proteinExistence type="predicted"/>
<dbReference type="PROSITE" id="PS50845">
    <property type="entry name" value="RETICULON"/>
    <property type="match status" value="1"/>
</dbReference>
<keyword evidence="10" id="KW-1185">Reference proteome</keyword>
<feature type="region of interest" description="Disordered" evidence="7">
    <location>
        <begin position="1"/>
        <end position="179"/>
    </location>
</feature>
<evidence type="ECO:0000256" key="7">
    <source>
        <dbReference type="SAM" id="MobiDB-lite"/>
    </source>
</evidence>
<dbReference type="AlphaFoldDB" id="A0A9P6XFC0"/>
<feature type="compositionally biased region" description="Polar residues" evidence="7">
    <location>
        <begin position="166"/>
        <end position="178"/>
    </location>
</feature>
<evidence type="ECO:0000313" key="10">
    <source>
        <dbReference type="Proteomes" id="UP000716291"/>
    </source>
</evidence>
<feature type="transmembrane region" description="Helical" evidence="6">
    <location>
        <begin position="224"/>
        <end position="242"/>
    </location>
</feature>
<feature type="compositionally biased region" description="Polar residues" evidence="7">
    <location>
        <begin position="95"/>
        <end position="131"/>
    </location>
</feature>
<organism evidence="9 10">
    <name type="scientific">Rhizopus oryzae</name>
    <name type="common">Mucormycosis agent</name>
    <name type="synonym">Rhizopus arrhizus var. delemar</name>
    <dbReference type="NCBI Taxonomy" id="64495"/>
    <lineage>
        <taxon>Eukaryota</taxon>
        <taxon>Fungi</taxon>
        <taxon>Fungi incertae sedis</taxon>
        <taxon>Mucoromycota</taxon>
        <taxon>Mucoromycotina</taxon>
        <taxon>Mucoromycetes</taxon>
        <taxon>Mucorales</taxon>
        <taxon>Mucorineae</taxon>
        <taxon>Rhizopodaceae</taxon>
        <taxon>Rhizopus</taxon>
    </lineage>
</organism>
<keyword evidence="3 6" id="KW-0256">Endoplasmic reticulum</keyword>
<feature type="compositionally biased region" description="Polar residues" evidence="7">
    <location>
        <begin position="40"/>
        <end position="50"/>
    </location>
</feature>
<reference evidence="9" key="1">
    <citation type="journal article" date="2020" name="Microb. Genom.">
        <title>Genetic diversity of clinical and environmental Mucorales isolates obtained from an investigation of mucormycosis cases among solid organ transplant recipients.</title>
        <authorList>
            <person name="Nguyen M.H."/>
            <person name="Kaul D."/>
            <person name="Muto C."/>
            <person name="Cheng S.J."/>
            <person name="Richter R.A."/>
            <person name="Bruno V.M."/>
            <person name="Liu G."/>
            <person name="Beyhan S."/>
            <person name="Sundermann A.J."/>
            <person name="Mounaud S."/>
            <person name="Pasculle A.W."/>
            <person name="Nierman W.C."/>
            <person name="Driscoll E."/>
            <person name="Cumbie R."/>
            <person name="Clancy C.J."/>
            <person name="Dupont C.L."/>
        </authorList>
    </citation>
    <scope>NUCLEOTIDE SEQUENCE</scope>
    <source>
        <strain evidence="9">GL11</strain>
    </source>
</reference>
<evidence type="ECO:0000256" key="5">
    <source>
        <dbReference type="ARBA" id="ARBA00023136"/>
    </source>
</evidence>
<protein>
    <recommendedName>
        <fullName evidence="6">Reticulon-like protein</fullName>
    </recommendedName>
</protein>
<evidence type="ECO:0000256" key="1">
    <source>
        <dbReference type="ARBA" id="ARBA00004477"/>
    </source>
</evidence>
<feature type="compositionally biased region" description="Basic and acidic residues" evidence="7">
    <location>
        <begin position="150"/>
        <end position="165"/>
    </location>
</feature>
<evidence type="ECO:0000256" key="6">
    <source>
        <dbReference type="RuleBase" id="RU363132"/>
    </source>
</evidence>
<keyword evidence="4 6" id="KW-1133">Transmembrane helix</keyword>
<gene>
    <name evidence="9" type="ORF">G6F64_002944</name>
</gene>
<feature type="domain" description="Reticulon" evidence="8">
    <location>
        <begin position="188"/>
        <end position="382"/>
    </location>
</feature>
<comment type="subcellular location">
    <subcellularLocation>
        <location evidence="1 6">Endoplasmic reticulum membrane</location>
        <topology evidence="1 6">Multi-pass membrane protein</topology>
    </subcellularLocation>
</comment>
<feature type="transmembrane region" description="Helical" evidence="6">
    <location>
        <begin position="312"/>
        <end position="335"/>
    </location>
</feature>
<keyword evidence="5 6" id="KW-0472">Membrane</keyword>
<evidence type="ECO:0000313" key="9">
    <source>
        <dbReference type="EMBL" id="KAG1312538.1"/>
    </source>
</evidence>
<accession>A0A9P6XFC0</accession>